<evidence type="ECO:0000313" key="7">
    <source>
        <dbReference type="Proteomes" id="UP000541444"/>
    </source>
</evidence>
<evidence type="ECO:0000256" key="4">
    <source>
        <dbReference type="ARBA" id="ARBA00022989"/>
    </source>
</evidence>
<dbReference type="GO" id="GO:0016020">
    <property type="term" value="C:membrane"/>
    <property type="evidence" value="ECO:0007669"/>
    <property type="project" value="UniProtKB-SubCell"/>
</dbReference>
<evidence type="ECO:0000256" key="5">
    <source>
        <dbReference type="ARBA" id="ARBA00023136"/>
    </source>
</evidence>
<keyword evidence="4" id="KW-1133">Transmembrane helix</keyword>
<dbReference type="OrthoDB" id="679959at2759"/>
<evidence type="ECO:0000256" key="1">
    <source>
        <dbReference type="ARBA" id="ARBA00004370"/>
    </source>
</evidence>
<name>A0A7J7NTJ9_9MAGN</name>
<dbReference type="InterPro" id="IPR007749">
    <property type="entry name" value="DUF677"/>
</dbReference>
<dbReference type="EMBL" id="JACGCM010000589">
    <property type="protein sequence ID" value="KAF6170413.1"/>
    <property type="molecule type" value="Genomic_DNA"/>
</dbReference>
<accession>A0A7J7NTJ9</accession>
<protein>
    <submittedName>
        <fullName evidence="6">Uncharacterized protein</fullName>
    </submittedName>
</protein>
<proteinExistence type="inferred from homology"/>
<comment type="similarity">
    <text evidence="2">Belongs to the UPF0496 family.</text>
</comment>
<keyword evidence="3" id="KW-0812">Transmembrane</keyword>
<comment type="caution">
    <text evidence="6">The sequence shown here is derived from an EMBL/GenBank/DDBJ whole genome shotgun (WGS) entry which is preliminary data.</text>
</comment>
<dbReference type="Proteomes" id="UP000541444">
    <property type="component" value="Unassembled WGS sequence"/>
</dbReference>
<sequence length="331" mass="37758">MNASNFVEDVDTGAMYINWNIQNIPNLGSVTHYKWPPPPEEHYMLSTTKKAQGEIVCSPSSIPLGLRALVEDDAKGRNYARMSDPDLQSFDASLQDRANHVINALAFGGEVQSFSFDSLKEVTGCLLEMDQQVVKVILDCKQDIWKNQELLDLVEEYFENSLQTLDFCTALEKCLKRARDSQLIINVALQQFEEEEQDEGVNQKKYLRTLEELKNFKVAGDPFTEEFCQMFKSVTRSQVLMIEKLQAQRSKLDKKLKSVKIWPKVSPVYHICFSFCSNTNMFRGLGCTSSFICYCSVSFSSCKWFDSLWNNYENALKSQKEVINAMQAGLG</sequence>
<evidence type="ECO:0000256" key="2">
    <source>
        <dbReference type="ARBA" id="ARBA00009074"/>
    </source>
</evidence>
<keyword evidence="7" id="KW-1185">Reference proteome</keyword>
<gene>
    <name evidence="6" type="ORF">GIB67_014343</name>
</gene>
<dbReference type="PANTHER" id="PTHR31113">
    <property type="entry name" value="UPF0496 PROTEIN 3-RELATED"/>
    <property type="match status" value="1"/>
</dbReference>
<reference evidence="6 7" key="1">
    <citation type="journal article" date="2020" name="IScience">
        <title>Genome Sequencing of the Endangered Kingdonia uniflora (Circaeasteraceae, Ranunculales) Reveals Potential Mechanisms of Evolutionary Specialization.</title>
        <authorList>
            <person name="Sun Y."/>
            <person name="Deng T."/>
            <person name="Zhang A."/>
            <person name="Moore M.J."/>
            <person name="Landis J.B."/>
            <person name="Lin N."/>
            <person name="Zhang H."/>
            <person name="Zhang X."/>
            <person name="Huang J."/>
            <person name="Zhang X."/>
            <person name="Sun H."/>
            <person name="Wang H."/>
        </authorList>
    </citation>
    <scope>NUCLEOTIDE SEQUENCE [LARGE SCALE GENOMIC DNA]</scope>
    <source>
        <strain evidence="6">TB1705</strain>
        <tissue evidence="6">Leaf</tissue>
    </source>
</reference>
<dbReference type="PANTHER" id="PTHR31113:SF32">
    <property type="entry name" value="UPF0496 PLANT-LIKE PROTEIN"/>
    <property type="match status" value="1"/>
</dbReference>
<dbReference type="Pfam" id="PF05055">
    <property type="entry name" value="DUF677"/>
    <property type="match status" value="1"/>
</dbReference>
<comment type="subcellular location">
    <subcellularLocation>
        <location evidence="1">Membrane</location>
    </subcellularLocation>
</comment>
<dbReference type="AlphaFoldDB" id="A0A7J7NTJ9"/>
<evidence type="ECO:0000256" key="3">
    <source>
        <dbReference type="ARBA" id="ARBA00022692"/>
    </source>
</evidence>
<evidence type="ECO:0000313" key="6">
    <source>
        <dbReference type="EMBL" id="KAF6170413.1"/>
    </source>
</evidence>
<keyword evidence="5" id="KW-0472">Membrane</keyword>
<organism evidence="6 7">
    <name type="scientific">Kingdonia uniflora</name>
    <dbReference type="NCBI Taxonomy" id="39325"/>
    <lineage>
        <taxon>Eukaryota</taxon>
        <taxon>Viridiplantae</taxon>
        <taxon>Streptophyta</taxon>
        <taxon>Embryophyta</taxon>
        <taxon>Tracheophyta</taxon>
        <taxon>Spermatophyta</taxon>
        <taxon>Magnoliopsida</taxon>
        <taxon>Ranunculales</taxon>
        <taxon>Circaeasteraceae</taxon>
        <taxon>Kingdonia</taxon>
    </lineage>
</organism>